<feature type="non-terminal residue" evidence="4">
    <location>
        <position position="1"/>
    </location>
</feature>
<dbReference type="Gramene" id="C.cajan_01944.t">
    <property type="protein sequence ID" value="C.cajan_01944.t"/>
    <property type="gene ID" value="C.cajan_01944"/>
</dbReference>
<protein>
    <recommendedName>
        <fullName evidence="3">Remorin C-terminal domain-containing protein</fullName>
    </recommendedName>
</protein>
<dbReference type="AlphaFoldDB" id="A0A151SLZ5"/>
<accession>A0A151SLZ5</accession>
<keyword evidence="5" id="KW-1185">Reference proteome</keyword>
<proteinExistence type="inferred from homology"/>
<dbReference type="Pfam" id="PF03763">
    <property type="entry name" value="Remorin_C"/>
    <property type="match status" value="1"/>
</dbReference>
<comment type="similarity">
    <text evidence="1">Belongs to the remorin family.</text>
</comment>
<reference evidence="4 5" key="1">
    <citation type="journal article" date="2012" name="Nat. Biotechnol.">
        <title>Draft genome sequence of pigeonpea (Cajanus cajan), an orphan legume crop of resource-poor farmers.</title>
        <authorList>
            <person name="Varshney R.K."/>
            <person name="Chen W."/>
            <person name="Li Y."/>
            <person name="Bharti A.K."/>
            <person name="Saxena R.K."/>
            <person name="Schlueter J.A."/>
            <person name="Donoghue M.T."/>
            <person name="Azam S."/>
            <person name="Fan G."/>
            <person name="Whaley A.M."/>
            <person name="Farmer A.D."/>
            <person name="Sheridan J."/>
            <person name="Iwata A."/>
            <person name="Tuteja R."/>
            <person name="Penmetsa R.V."/>
            <person name="Wu W."/>
            <person name="Upadhyaya H.D."/>
            <person name="Yang S.P."/>
            <person name="Shah T."/>
            <person name="Saxena K.B."/>
            <person name="Michael T."/>
            <person name="McCombie W.R."/>
            <person name="Yang B."/>
            <person name="Zhang G."/>
            <person name="Yang H."/>
            <person name="Wang J."/>
            <person name="Spillane C."/>
            <person name="Cook D.R."/>
            <person name="May G.D."/>
            <person name="Xu X."/>
            <person name="Jackson S.A."/>
        </authorList>
    </citation>
    <scope>NUCLEOTIDE SEQUENCE [LARGE SCALE GENOMIC DNA]</scope>
    <source>
        <strain evidence="5">cv. Asha</strain>
    </source>
</reference>
<name>A0A151SLZ5_CAJCA</name>
<dbReference type="Proteomes" id="UP000075243">
    <property type="component" value="Chromosome 11"/>
</dbReference>
<organism evidence="4 5">
    <name type="scientific">Cajanus cajan</name>
    <name type="common">Pigeon pea</name>
    <name type="synonym">Cajanus indicus</name>
    <dbReference type="NCBI Taxonomy" id="3821"/>
    <lineage>
        <taxon>Eukaryota</taxon>
        <taxon>Viridiplantae</taxon>
        <taxon>Streptophyta</taxon>
        <taxon>Embryophyta</taxon>
        <taxon>Tracheophyta</taxon>
        <taxon>Spermatophyta</taxon>
        <taxon>Magnoliopsida</taxon>
        <taxon>eudicotyledons</taxon>
        <taxon>Gunneridae</taxon>
        <taxon>Pentapetalae</taxon>
        <taxon>rosids</taxon>
        <taxon>fabids</taxon>
        <taxon>Fabales</taxon>
        <taxon>Fabaceae</taxon>
        <taxon>Papilionoideae</taxon>
        <taxon>50 kb inversion clade</taxon>
        <taxon>NPAAA clade</taxon>
        <taxon>indigoferoid/millettioid clade</taxon>
        <taxon>Phaseoleae</taxon>
        <taxon>Cajanus</taxon>
    </lineage>
</organism>
<dbReference type="EMBL" id="CM003613">
    <property type="protein sequence ID" value="KYP55769.1"/>
    <property type="molecule type" value="Genomic_DNA"/>
</dbReference>
<sequence>VSFSDPHSRQHTPDDEHVTAVAAAAFSIHSLEEAGLLNLQKMKESPKFSRTKTVKAKEEKISRQPSNDRELEHKRAMEMQHYKNKITRIDMIAQGAIAQLEEHKRKQESKAREKAKKIRKTGKLPVKCFCFKSL</sequence>
<gene>
    <name evidence="4" type="ORF">KK1_001994</name>
</gene>
<evidence type="ECO:0000313" key="5">
    <source>
        <dbReference type="Proteomes" id="UP000075243"/>
    </source>
</evidence>
<evidence type="ECO:0000259" key="3">
    <source>
        <dbReference type="Pfam" id="PF03763"/>
    </source>
</evidence>
<dbReference type="STRING" id="3821.A0A151SLZ5"/>
<dbReference type="InterPro" id="IPR005516">
    <property type="entry name" value="Remorin_C"/>
</dbReference>
<feature type="region of interest" description="Disordered" evidence="2">
    <location>
        <begin position="42"/>
        <end position="73"/>
    </location>
</feature>
<evidence type="ECO:0000256" key="1">
    <source>
        <dbReference type="ARBA" id="ARBA00005711"/>
    </source>
</evidence>
<evidence type="ECO:0000256" key="2">
    <source>
        <dbReference type="SAM" id="MobiDB-lite"/>
    </source>
</evidence>
<feature type="compositionally biased region" description="Basic and acidic residues" evidence="2">
    <location>
        <begin position="55"/>
        <end position="73"/>
    </location>
</feature>
<feature type="domain" description="Remorin C-terminal" evidence="3">
    <location>
        <begin position="66"/>
        <end position="127"/>
    </location>
</feature>
<evidence type="ECO:0000313" key="4">
    <source>
        <dbReference type="EMBL" id="KYP55769.1"/>
    </source>
</evidence>